<dbReference type="eggNOG" id="COG0699">
    <property type="taxonomic scope" value="Bacteria"/>
</dbReference>
<accession>C0CQI4</accession>
<organism evidence="2 3">
    <name type="scientific">Blautia hydrogenotrophica (strain DSM 10507 / JCM 14656 / S5a33)</name>
    <name type="common">Ruminococcus hydrogenotrophicus</name>
    <dbReference type="NCBI Taxonomy" id="476272"/>
    <lineage>
        <taxon>Bacteria</taxon>
        <taxon>Bacillati</taxon>
        <taxon>Bacillota</taxon>
        <taxon>Clostridia</taxon>
        <taxon>Lachnospirales</taxon>
        <taxon>Lachnospiraceae</taxon>
        <taxon>Blautia</taxon>
    </lineage>
</organism>
<proteinExistence type="predicted"/>
<dbReference type="SUPFAM" id="SSF52540">
    <property type="entry name" value="P-loop containing nucleoside triphosphate hydrolases"/>
    <property type="match status" value="1"/>
</dbReference>
<reference evidence="2 3" key="1">
    <citation type="submission" date="2009-01" db="EMBL/GenBank/DDBJ databases">
        <authorList>
            <person name="Fulton L."/>
            <person name="Clifton S."/>
            <person name="Fulton B."/>
            <person name="Xu J."/>
            <person name="Minx P."/>
            <person name="Pepin K.H."/>
            <person name="Johnson M."/>
            <person name="Bhonagiri V."/>
            <person name="Nash W.E."/>
            <person name="Mardis E.R."/>
            <person name="Wilson R.K."/>
        </authorList>
    </citation>
    <scope>NUCLEOTIDE SEQUENCE [LARGE SCALE GENOMIC DNA]</scope>
    <source>
        <strain evidence="3">DSM 10507 / JCM 14656 / S5a33</strain>
    </source>
</reference>
<evidence type="ECO:0000313" key="3">
    <source>
        <dbReference type="Proteomes" id="UP000003100"/>
    </source>
</evidence>
<protein>
    <recommendedName>
        <fullName evidence="4">Dynamin family</fullName>
    </recommendedName>
</protein>
<comment type="caution">
    <text evidence="2">The sequence shown here is derived from an EMBL/GenBank/DDBJ whole genome shotgun (WGS) entry which is preliminary data.</text>
</comment>
<gene>
    <name evidence="2" type="ORF">RUMHYD_03147</name>
</gene>
<keyword evidence="1" id="KW-0175">Coiled coil</keyword>
<dbReference type="AlphaFoldDB" id="C0CQI4"/>
<sequence>MKIRDQIEIILKKRKEKVSQLKERKEHLKKICSLLEDCDHLYNGARQITDSELRGQYLSLFASLPTDTMREELQGLVGKYEEAVKRFDRDYISIATVGKERQGKSCFLQAVGNLDNLIIPAYNSTSCTGATSVIYNRPEMPEGTVEAVIKFRKREKLLEIVKGYLDAIDSECLHGRQLDFDMLGTKSFKLTVDTLAVKPGEADKGVALNHLRRIIEHFGEIRDLYGQGDLVLRDKGQIAEYVAQNNGVKLGDSGHRDYYKYLAVEKADIYCPFYEDCGSLVLVDTIGLGDTQYGIEEAMLETVDKECDAAIVVTMPMSGVQESDLKLYNSLKERFQRRDMSKWLFYLANKNVGVSDNRVDAFVKGIREGNFSVCYCETADCSDFDEVRDNFMNPLLERLLGNMDDIDAAYLTELEETEAVIRKKYEVFVSELPEARTFDASVQQGLSAAQKGKECYRKLTADLVNCVIYWGQERNQPNSILWNAVQEILDSLDDLVPDAQTLQLTINGNGSLLPGQLWDDALHYVRNEVTDRFIAIDSILEEETRKFKNSLVRSLYDELLNLSKAQGITDLPWEEQDGGQEKEPDMVEWLKNIMDHVINDKPQYEQIYKAFRFMYRFEFNTRAQLIQEVRKQLYIINPICDREYAKPLYDFHRDNAGKEVNFYLTSRMSIIEENLRHVLVDLYHAPNQAFYAAAEEFYDRLTFANSLNESEFESMQDVWGKFFMEYSSQLWTASSEKYQQANELVREYQNIKKELEMEDNVWRQ</sequence>
<feature type="coiled-coil region" evidence="1">
    <location>
        <begin position="4"/>
        <end position="31"/>
    </location>
</feature>
<reference evidence="2 3" key="2">
    <citation type="submission" date="2009-02" db="EMBL/GenBank/DDBJ databases">
        <title>Draft genome sequence of Blautia hydrogenotrophica DSM 10507 (Ruminococcus hydrogenotrophicus DSM 10507).</title>
        <authorList>
            <person name="Sudarsanam P."/>
            <person name="Ley R."/>
            <person name="Guruge J."/>
            <person name="Turnbaugh P.J."/>
            <person name="Mahowald M."/>
            <person name="Liep D."/>
            <person name="Gordon J."/>
        </authorList>
    </citation>
    <scope>NUCLEOTIDE SEQUENCE [LARGE SCALE GENOMIC DNA]</scope>
    <source>
        <strain evidence="3">DSM 10507 / JCM 14656 / S5a33</strain>
    </source>
</reference>
<evidence type="ECO:0000313" key="2">
    <source>
        <dbReference type="EMBL" id="EEG47974.1"/>
    </source>
</evidence>
<dbReference type="PATRIC" id="fig|476272.21.peg.1271"/>
<dbReference type="Gene3D" id="3.40.50.300">
    <property type="entry name" value="P-loop containing nucleotide triphosphate hydrolases"/>
    <property type="match status" value="1"/>
</dbReference>
<keyword evidence="3" id="KW-1185">Reference proteome</keyword>
<evidence type="ECO:0008006" key="4">
    <source>
        <dbReference type="Google" id="ProtNLM"/>
    </source>
</evidence>
<name>C0CQI4_BLAHS</name>
<dbReference type="InterPro" id="IPR027417">
    <property type="entry name" value="P-loop_NTPase"/>
</dbReference>
<dbReference type="GeneID" id="86822998"/>
<dbReference type="Proteomes" id="UP000003100">
    <property type="component" value="Unassembled WGS sequence"/>
</dbReference>
<dbReference type="EMBL" id="ACBZ01000171">
    <property type="protein sequence ID" value="EEG47974.1"/>
    <property type="molecule type" value="Genomic_DNA"/>
</dbReference>
<dbReference type="HOGENOM" id="CLU_365117_0_0_9"/>
<evidence type="ECO:0000256" key="1">
    <source>
        <dbReference type="SAM" id="Coils"/>
    </source>
</evidence>
<dbReference type="RefSeq" id="WP_005951092.1">
    <property type="nucleotide sequence ID" value="NZ_CP136423.1"/>
</dbReference>